<feature type="coiled-coil region" evidence="1">
    <location>
        <begin position="27"/>
        <end position="75"/>
    </location>
</feature>
<protein>
    <recommendedName>
        <fullName evidence="4">Lipoprotein</fullName>
    </recommendedName>
</protein>
<accession>A0A1H4BXQ0</accession>
<proteinExistence type="predicted"/>
<dbReference type="AlphaFoldDB" id="A0A1H4BXQ0"/>
<dbReference type="Proteomes" id="UP000182257">
    <property type="component" value="Unassembled WGS sequence"/>
</dbReference>
<sequence>MKKVILPLLAILILTACGETKTRQEINRRKAALVEKQETELKKTQAELWKTDSLLQLTNQKLDALTKEVEAHKQALKATPEELTALTQLRIKRDSIRTQYEALGLKIRYIHKKQNKE</sequence>
<evidence type="ECO:0000313" key="3">
    <source>
        <dbReference type="Proteomes" id="UP000182257"/>
    </source>
</evidence>
<dbReference type="PROSITE" id="PS51257">
    <property type="entry name" value="PROKAR_LIPOPROTEIN"/>
    <property type="match status" value="1"/>
</dbReference>
<dbReference type="RefSeq" id="WP_074761043.1">
    <property type="nucleotide sequence ID" value="NZ_FNRF01000003.1"/>
</dbReference>
<dbReference type="EMBL" id="FNRF01000003">
    <property type="protein sequence ID" value="SEA52850.1"/>
    <property type="molecule type" value="Genomic_DNA"/>
</dbReference>
<evidence type="ECO:0000256" key="1">
    <source>
        <dbReference type="SAM" id="Coils"/>
    </source>
</evidence>
<dbReference type="OrthoDB" id="1072711at2"/>
<gene>
    <name evidence="2" type="ORF">SAMN05216462_1664</name>
</gene>
<reference evidence="2 3" key="1">
    <citation type="submission" date="2016-10" db="EMBL/GenBank/DDBJ databases">
        <authorList>
            <person name="de Groot N.N."/>
        </authorList>
    </citation>
    <scope>NUCLEOTIDE SEQUENCE [LARGE SCALE GENOMIC DNA]</scope>
    <source>
        <strain evidence="2 3">D31d</strain>
    </source>
</reference>
<evidence type="ECO:0000313" key="2">
    <source>
        <dbReference type="EMBL" id="SEA52850.1"/>
    </source>
</evidence>
<evidence type="ECO:0008006" key="4">
    <source>
        <dbReference type="Google" id="ProtNLM"/>
    </source>
</evidence>
<keyword evidence="1" id="KW-0175">Coiled coil</keyword>
<name>A0A1H4BXQ0_XYLRU</name>
<organism evidence="2 3">
    <name type="scientific">Xylanibacter ruminicola</name>
    <name type="common">Prevotella ruminicola</name>
    <dbReference type="NCBI Taxonomy" id="839"/>
    <lineage>
        <taxon>Bacteria</taxon>
        <taxon>Pseudomonadati</taxon>
        <taxon>Bacteroidota</taxon>
        <taxon>Bacteroidia</taxon>
        <taxon>Bacteroidales</taxon>
        <taxon>Prevotellaceae</taxon>
        <taxon>Xylanibacter</taxon>
    </lineage>
</organism>